<dbReference type="SMART" id="SM00259">
    <property type="entry name" value="ZnF_A20"/>
    <property type="match status" value="1"/>
</dbReference>
<dbReference type="InterPro" id="IPR000058">
    <property type="entry name" value="Znf_AN1"/>
</dbReference>
<dbReference type="PROSITE" id="PS51036">
    <property type="entry name" value="ZF_A20"/>
    <property type="match status" value="1"/>
</dbReference>
<dbReference type="InterPro" id="IPR002653">
    <property type="entry name" value="Znf_A20"/>
</dbReference>
<dbReference type="PANTHER" id="PTHR10634">
    <property type="entry name" value="AN1-TYPE ZINC FINGER PROTEIN"/>
    <property type="match status" value="1"/>
</dbReference>
<dbReference type="Proteomes" id="UP000663828">
    <property type="component" value="Unassembled WGS sequence"/>
</dbReference>
<keyword evidence="3" id="KW-0862">Zinc</keyword>
<evidence type="ECO:0000256" key="2">
    <source>
        <dbReference type="ARBA" id="ARBA00022771"/>
    </source>
</evidence>
<proteinExistence type="predicted"/>
<protein>
    <submittedName>
        <fullName evidence="7">Uncharacterized protein</fullName>
    </submittedName>
</protein>
<dbReference type="SMART" id="SM00154">
    <property type="entry name" value="ZnF_AN1"/>
    <property type="match status" value="1"/>
</dbReference>
<keyword evidence="1" id="KW-0479">Metal-binding</keyword>
<dbReference type="AlphaFoldDB" id="A0A815KW75"/>
<reference evidence="7" key="1">
    <citation type="submission" date="2021-02" db="EMBL/GenBank/DDBJ databases">
        <authorList>
            <person name="Nowell W R."/>
        </authorList>
    </citation>
    <scope>NUCLEOTIDE SEQUENCE</scope>
</reference>
<feature type="domain" description="AN1-type" evidence="6">
    <location>
        <begin position="70"/>
        <end position="116"/>
    </location>
</feature>
<sequence length="136" mass="15237">MTSTEKFCRKNCGYFGNSALDGLCSRCYIQQKKNDENLDEATQQDTSVVIKSTIPVDSLSLTAPTIGNTTRKKTRCPNCHKLLGILQYSCACGGQFCSKCRYSTEHQCPIDYKTLGRQFLVETNPQVIADRVPNRQ</sequence>
<dbReference type="Pfam" id="PF01754">
    <property type="entry name" value="zf-A20"/>
    <property type="match status" value="1"/>
</dbReference>
<dbReference type="GO" id="GO:0003677">
    <property type="term" value="F:DNA binding"/>
    <property type="evidence" value="ECO:0007669"/>
    <property type="project" value="InterPro"/>
</dbReference>
<evidence type="ECO:0000313" key="8">
    <source>
        <dbReference type="Proteomes" id="UP000663828"/>
    </source>
</evidence>
<dbReference type="InterPro" id="IPR050652">
    <property type="entry name" value="AN1_A20_ZnFinger"/>
</dbReference>
<evidence type="ECO:0000313" key="7">
    <source>
        <dbReference type="EMBL" id="CAF1398266.1"/>
    </source>
</evidence>
<accession>A0A815KW75</accession>
<dbReference type="PROSITE" id="PS51039">
    <property type="entry name" value="ZF_AN1"/>
    <property type="match status" value="1"/>
</dbReference>
<gene>
    <name evidence="7" type="ORF">XAT740_LOCUS33992</name>
</gene>
<dbReference type="Pfam" id="PF01428">
    <property type="entry name" value="zf-AN1"/>
    <property type="match status" value="1"/>
</dbReference>
<feature type="domain" description="A20-type" evidence="5">
    <location>
        <begin position="2"/>
        <end position="36"/>
    </location>
</feature>
<evidence type="ECO:0000256" key="3">
    <source>
        <dbReference type="ARBA" id="ARBA00022833"/>
    </source>
</evidence>
<dbReference type="Gene3D" id="4.10.1110.10">
    <property type="entry name" value="AN1-like Zinc finger"/>
    <property type="match status" value="1"/>
</dbReference>
<dbReference type="GO" id="GO:0008270">
    <property type="term" value="F:zinc ion binding"/>
    <property type="evidence" value="ECO:0007669"/>
    <property type="project" value="UniProtKB-KW"/>
</dbReference>
<keyword evidence="2 4" id="KW-0863">Zinc-finger</keyword>
<dbReference type="InterPro" id="IPR035896">
    <property type="entry name" value="AN1-like_Znf"/>
</dbReference>
<name>A0A815KW75_ADIRI</name>
<dbReference type="SUPFAM" id="SSF57716">
    <property type="entry name" value="Glucocorticoid receptor-like (DNA-binding domain)"/>
    <property type="match status" value="1"/>
</dbReference>
<evidence type="ECO:0000259" key="6">
    <source>
        <dbReference type="PROSITE" id="PS51039"/>
    </source>
</evidence>
<evidence type="ECO:0000256" key="4">
    <source>
        <dbReference type="PROSITE-ProRule" id="PRU00449"/>
    </source>
</evidence>
<evidence type="ECO:0000259" key="5">
    <source>
        <dbReference type="PROSITE" id="PS51036"/>
    </source>
</evidence>
<comment type="caution">
    <text evidence="7">The sequence shown here is derived from an EMBL/GenBank/DDBJ whole genome shotgun (WGS) entry which is preliminary data.</text>
</comment>
<dbReference type="SUPFAM" id="SSF118310">
    <property type="entry name" value="AN1-like Zinc finger"/>
    <property type="match status" value="1"/>
</dbReference>
<organism evidence="7 8">
    <name type="scientific">Adineta ricciae</name>
    <name type="common">Rotifer</name>
    <dbReference type="NCBI Taxonomy" id="249248"/>
    <lineage>
        <taxon>Eukaryota</taxon>
        <taxon>Metazoa</taxon>
        <taxon>Spiralia</taxon>
        <taxon>Gnathifera</taxon>
        <taxon>Rotifera</taxon>
        <taxon>Eurotatoria</taxon>
        <taxon>Bdelloidea</taxon>
        <taxon>Adinetida</taxon>
        <taxon>Adinetidae</taxon>
        <taxon>Adineta</taxon>
    </lineage>
</organism>
<evidence type="ECO:0000256" key="1">
    <source>
        <dbReference type="ARBA" id="ARBA00022723"/>
    </source>
</evidence>
<keyword evidence="8" id="KW-1185">Reference proteome</keyword>
<dbReference type="Gene3D" id="1.20.5.4770">
    <property type="match status" value="1"/>
</dbReference>
<dbReference type="EMBL" id="CAJNOR010003287">
    <property type="protein sequence ID" value="CAF1398266.1"/>
    <property type="molecule type" value="Genomic_DNA"/>
</dbReference>